<keyword evidence="2" id="KW-1185">Reference proteome</keyword>
<dbReference type="AlphaFoldDB" id="A0A0C2MQV2"/>
<comment type="caution">
    <text evidence="1">The sequence shown here is derived from an EMBL/GenBank/DDBJ whole genome shotgun (WGS) entry which is preliminary data.</text>
</comment>
<protein>
    <submittedName>
        <fullName evidence="1">Uncharacterized protein</fullName>
    </submittedName>
</protein>
<evidence type="ECO:0000313" key="1">
    <source>
        <dbReference type="EMBL" id="KII66675.1"/>
    </source>
</evidence>
<reference evidence="1 2" key="1">
    <citation type="journal article" date="2014" name="Genome Biol. Evol.">
        <title>The genome of the myxosporean Thelohanellus kitauei shows adaptations to nutrient acquisition within its fish host.</title>
        <authorList>
            <person name="Yang Y."/>
            <person name="Xiong J."/>
            <person name="Zhou Z."/>
            <person name="Huo F."/>
            <person name="Miao W."/>
            <person name="Ran C."/>
            <person name="Liu Y."/>
            <person name="Zhang J."/>
            <person name="Feng J."/>
            <person name="Wang M."/>
            <person name="Wang M."/>
            <person name="Wang L."/>
            <person name="Yao B."/>
        </authorList>
    </citation>
    <scope>NUCLEOTIDE SEQUENCE [LARGE SCALE GENOMIC DNA]</scope>
    <source>
        <strain evidence="1">Wuqing</strain>
    </source>
</reference>
<sequence>MIFNSQDLIQVIQTTTLQINRESCFRWIEKSARLLSMPFRREPFKIIMDKVIVFWNFCMSPDGNLDINCVFRFKSPYRFISCHSSSGLQIAFDLHYHIQFLSIWNRLSKTTIMVTDY</sequence>
<dbReference type="Proteomes" id="UP000031668">
    <property type="component" value="Unassembled WGS sequence"/>
</dbReference>
<proteinExistence type="predicted"/>
<accession>A0A0C2MQV2</accession>
<evidence type="ECO:0000313" key="2">
    <source>
        <dbReference type="Proteomes" id="UP000031668"/>
    </source>
</evidence>
<name>A0A0C2MQV2_THEKT</name>
<gene>
    <name evidence="1" type="ORF">RF11_12703</name>
</gene>
<dbReference type="EMBL" id="JWZT01003490">
    <property type="protein sequence ID" value="KII66675.1"/>
    <property type="molecule type" value="Genomic_DNA"/>
</dbReference>
<organism evidence="1 2">
    <name type="scientific">Thelohanellus kitauei</name>
    <name type="common">Myxosporean</name>
    <dbReference type="NCBI Taxonomy" id="669202"/>
    <lineage>
        <taxon>Eukaryota</taxon>
        <taxon>Metazoa</taxon>
        <taxon>Cnidaria</taxon>
        <taxon>Myxozoa</taxon>
        <taxon>Myxosporea</taxon>
        <taxon>Bivalvulida</taxon>
        <taxon>Platysporina</taxon>
        <taxon>Myxobolidae</taxon>
        <taxon>Thelohanellus</taxon>
    </lineage>
</organism>